<reference evidence="1" key="1">
    <citation type="submission" date="2021-06" db="EMBL/GenBank/DDBJ databases">
        <authorList>
            <person name="Kallberg Y."/>
            <person name="Tangrot J."/>
            <person name="Rosling A."/>
        </authorList>
    </citation>
    <scope>NUCLEOTIDE SEQUENCE</scope>
    <source>
        <strain evidence="1">FL966</strain>
    </source>
</reference>
<proteinExistence type="predicted"/>
<keyword evidence="2" id="KW-1185">Reference proteome</keyword>
<name>A0A9N9BR19_9GLOM</name>
<sequence>MFQEAFRLTLNKFNKHIIEHSALKLNSKFNEPNNILINEWRIYCNENEIFEENFDLEKY</sequence>
<comment type="caution">
    <text evidence="1">The sequence shown here is derived from an EMBL/GenBank/DDBJ whole genome shotgun (WGS) entry which is preliminary data.</text>
</comment>
<organism evidence="1 2">
    <name type="scientific">Cetraspora pellucida</name>
    <dbReference type="NCBI Taxonomy" id="1433469"/>
    <lineage>
        <taxon>Eukaryota</taxon>
        <taxon>Fungi</taxon>
        <taxon>Fungi incertae sedis</taxon>
        <taxon>Mucoromycota</taxon>
        <taxon>Glomeromycotina</taxon>
        <taxon>Glomeromycetes</taxon>
        <taxon>Diversisporales</taxon>
        <taxon>Gigasporaceae</taxon>
        <taxon>Cetraspora</taxon>
    </lineage>
</organism>
<evidence type="ECO:0000313" key="2">
    <source>
        <dbReference type="Proteomes" id="UP000789759"/>
    </source>
</evidence>
<evidence type="ECO:0000313" key="1">
    <source>
        <dbReference type="EMBL" id="CAG8573045.1"/>
    </source>
</evidence>
<dbReference type="EMBL" id="CAJVQA010003371">
    <property type="protein sequence ID" value="CAG8573045.1"/>
    <property type="molecule type" value="Genomic_DNA"/>
</dbReference>
<accession>A0A9N9BR19</accession>
<protein>
    <submittedName>
        <fullName evidence="1">2151_t:CDS:1</fullName>
    </submittedName>
</protein>
<dbReference type="AlphaFoldDB" id="A0A9N9BR19"/>
<dbReference type="OrthoDB" id="2439535at2759"/>
<gene>
    <name evidence="1" type="ORF">CPELLU_LOCUS5744</name>
</gene>
<dbReference type="Proteomes" id="UP000789759">
    <property type="component" value="Unassembled WGS sequence"/>
</dbReference>